<dbReference type="GO" id="GO:0030246">
    <property type="term" value="F:carbohydrate binding"/>
    <property type="evidence" value="ECO:0007669"/>
    <property type="project" value="UniProtKB-KW"/>
</dbReference>
<comment type="similarity">
    <text evidence="1">Belongs to the leguminous lectin family.</text>
</comment>
<accession>M8C1F4</accession>
<dbReference type="PANTHER" id="PTHR32401">
    <property type="entry name" value="CONCANAVALIN A-LIKE LECTIN FAMILY PROTEIN"/>
    <property type="match status" value="1"/>
</dbReference>
<dbReference type="Gene3D" id="2.60.120.200">
    <property type="match status" value="1"/>
</dbReference>
<reference evidence="4" key="1">
    <citation type="submission" date="2015-06" db="UniProtKB">
        <authorList>
            <consortium name="EnsemblPlants"/>
        </authorList>
    </citation>
    <scope>IDENTIFICATION</scope>
</reference>
<dbReference type="InterPro" id="IPR013320">
    <property type="entry name" value="ConA-like_dom_sf"/>
</dbReference>
<dbReference type="Pfam" id="PF00139">
    <property type="entry name" value="Lectin_legB"/>
    <property type="match status" value="1"/>
</dbReference>
<evidence type="ECO:0000259" key="3">
    <source>
        <dbReference type="Pfam" id="PF00139"/>
    </source>
</evidence>
<dbReference type="InterPro" id="IPR001220">
    <property type="entry name" value="Legume_lectin_dom"/>
</dbReference>
<sequence>MADDAAAKKKATDDAEPAAAAAALAWPTGGLIRKVLIFPTDGTAVVQPSGLLELTNGTAQLSSHVVHRTPLRLRRSPGNGVRSFSASFVFGIIPPYSDLSGHGIVFFVGKDNFSAVLPSQYLGLLNSANNGNATNHIFGVELDAIQSKEF</sequence>
<proteinExistence type="inferred from homology"/>
<feature type="domain" description="Legume lectin" evidence="3">
    <location>
        <begin position="40"/>
        <end position="150"/>
    </location>
</feature>
<evidence type="ECO:0000313" key="4">
    <source>
        <dbReference type="EnsemblPlants" id="EMT28064"/>
    </source>
</evidence>
<evidence type="ECO:0000256" key="2">
    <source>
        <dbReference type="ARBA" id="ARBA00022734"/>
    </source>
</evidence>
<organism evidence="4">
    <name type="scientific">Aegilops tauschii</name>
    <name type="common">Tausch's goatgrass</name>
    <name type="synonym">Aegilops squarrosa</name>
    <dbReference type="NCBI Taxonomy" id="37682"/>
    <lineage>
        <taxon>Eukaryota</taxon>
        <taxon>Viridiplantae</taxon>
        <taxon>Streptophyta</taxon>
        <taxon>Embryophyta</taxon>
        <taxon>Tracheophyta</taxon>
        <taxon>Spermatophyta</taxon>
        <taxon>Magnoliopsida</taxon>
        <taxon>Liliopsida</taxon>
        <taxon>Poales</taxon>
        <taxon>Poaceae</taxon>
        <taxon>BOP clade</taxon>
        <taxon>Pooideae</taxon>
        <taxon>Triticodae</taxon>
        <taxon>Triticeae</taxon>
        <taxon>Triticinae</taxon>
        <taxon>Aegilops</taxon>
    </lineage>
</organism>
<name>M8C1F4_AEGTA</name>
<dbReference type="InterPro" id="IPR050258">
    <property type="entry name" value="Leguminous_Lectin"/>
</dbReference>
<dbReference type="PANTHER" id="PTHR32401:SF50">
    <property type="entry name" value="OS07G0133000 PROTEIN"/>
    <property type="match status" value="1"/>
</dbReference>
<dbReference type="SUPFAM" id="SSF49899">
    <property type="entry name" value="Concanavalin A-like lectins/glucanases"/>
    <property type="match status" value="1"/>
</dbReference>
<dbReference type="EnsemblPlants" id="EMT28064">
    <property type="protein sequence ID" value="EMT28064"/>
    <property type="gene ID" value="F775_03466"/>
</dbReference>
<dbReference type="AlphaFoldDB" id="M8C1F4"/>
<keyword evidence="2" id="KW-0430">Lectin</keyword>
<evidence type="ECO:0000256" key="1">
    <source>
        <dbReference type="ARBA" id="ARBA00007606"/>
    </source>
</evidence>
<protein>
    <submittedName>
        <fullName evidence="4">Lectin-domain containing receptor kinase A4.2</fullName>
    </submittedName>
</protein>